<name>A0A916YNW6_9BACL</name>
<dbReference type="GO" id="GO:0005975">
    <property type="term" value="P:carbohydrate metabolic process"/>
    <property type="evidence" value="ECO:0007669"/>
    <property type="project" value="InterPro"/>
</dbReference>
<comment type="caution">
    <text evidence="2">The sequence shown here is derived from an EMBL/GenBank/DDBJ whole genome shotgun (WGS) entry which is preliminary data.</text>
</comment>
<evidence type="ECO:0000256" key="1">
    <source>
        <dbReference type="ARBA" id="ARBA00022801"/>
    </source>
</evidence>
<evidence type="ECO:0008006" key="4">
    <source>
        <dbReference type="Google" id="ProtNLM"/>
    </source>
</evidence>
<organism evidence="2 3">
    <name type="scientific">Paenibacillus nasutitermitis</name>
    <dbReference type="NCBI Taxonomy" id="1652958"/>
    <lineage>
        <taxon>Bacteria</taxon>
        <taxon>Bacillati</taxon>
        <taxon>Bacillota</taxon>
        <taxon>Bacilli</taxon>
        <taxon>Bacillales</taxon>
        <taxon>Paenibacillaceae</taxon>
        <taxon>Paenibacillus</taxon>
    </lineage>
</organism>
<dbReference type="Proteomes" id="UP000612456">
    <property type="component" value="Unassembled WGS sequence"/>
</dbReference>
<evidence type="ECO:0000313" key="3">
    <source>
        <dbReference type="Proteomes" id="UP000612456"/>
    </source>
</evidence>
<dbReference type="SUPFAM" id="SSF48208">
    <property type="entry name" value="Six-hairpin glycosidases"/>
    <property type="match status" value="1"/>
</dbReference>
<sequence>MKNTGVQLAAHVCKAANEVSISAGKHIPRGWSASVIGDEENSLSLNWDDHALQAIESEQVADYRLRITNAVDYRDEQLILVKLKQSSELIGTIDVRYSYVFQYFEFILDKTTAKKVVTEGLVLSCSGEMQQLWIFNDQNKSIDQHFFVPHILVMTAETTKIEEAIHSLLSFKSIQPFGWIEGCVLDGIDSFMYGNYSEKANQALDTHLGQYVTADGELVYEDLYGNIADGSFTTIEATLPVAIIAKRHPHHPLIEKAAAFFKQRMLKSALIIDHDMVSAEGCYTVAYPLAVIAKVSQNESFAKQAIGQILLRKKYLTTDQDVYLRYMLDSQSYTFKNWSRAYGWYYLGLVKTYCTLMHSVYNQLPELDELQQEIVRMSELVLKRQQPHGLWNVFLDRPDTIVETSGSSAIAAAMAISVKEKVIGDRYLQEAEQCYRNLVKHLTNDGLLSGVSQHNAGGMQLQLSGYRVLSQMGLGLWGQLHSALYE</sequence>
<dbReference type="GO" id="GO:0016787">
    <property type="term" value="F:hydrolase activity"/>
    <property type="evidence" value="ECO:0007669"/>
    <property type="project" value="UniProtKB-KW"/>
</dbReference>
<dbReference type="Pfam" id="PF07470">
    <property type="entry name" value="Glyco_hydro_88"/>
    <property type="match status" value="1"/>
</dbReference>
<dbReference type="InterPro" id="IPR052043">
    <property type="entry name" value="PolySaccharide_Degr_Enz"/>
</dbReference>
<gene>
    <name evidence="2" type="ORF">GCM10010911_07180</name>
</gene>
<dbReference type="PANTHER" id="PTHR33886:SF8">
    <property type="entry name" value="UNSATURATED RHAMNOGALACTURONAN HYDROLASE (EUROFUNG)"/>
    <property type="match status" value="1"/>
</dbReference>
<dbReference type="InterPro" id="IPR010905">
    <property type="entry name" value="Glyco_hydro_88"/>
</dbReference>
<dbReference type="PANTHER" id="PTHR33886">
    <property type="entry name" value="UNSATURATED RHAMNOGALACTURONAN HYDROLASE (EUROFUNG)"/>
    <property type="match status" value="1"/>
</dbReference>
<dbReference type="AlphaFoldDB" id="A0A916YNW6"/>
<dbReference type="RefSeq" id="WP_188989178.1">
    <property type="nucleotide sequence ID" value="NZ_BMHP01000001.1"/>
</dbReference>
<reference evidence="2" key="1">
    <citation type="journal article" date="2014" name="Int. J. Syst. Evol. Microbiol.">
        <title>Complete genome sequence of Corynebacterium casei LMG S-19264T (=DSM 44701T), isolated from a smear-ripened cheese.</title>
        <authorList>
            <consortium name="US DOE Joint Genome Institute (JGI-PGF)"/>
            <person name="Walter F."/>
            <person name="Albersmeier A."/>
            <person name="Kalinowski J."/>
            <person name="Ruckert C."/>
        </authorList>
    </citation>
    <scope>NUCLEOTIDE SEQUENCE</scope>
    <source>
        <strain evidence="2">CGMCC 1.15178</strain>
    </source>
</reference>
<keyword evidence="1" id="KW-0378">Hydrolase</keyword>
<protein>
    <recommendedName>
        <fullName evidence="4">Glycosyl hydrolase</fullName>
    </recommendedName>
</protein>
<dbReference type="EMBL" id="BMHP01000001">
    <property type="protein sequence ID" value="GGD52242.1"/>
    <property type="molecule type" value="Genomic_DNA"/>
</dbReference>
<reference evidence="2" key="2">
    <citation type="submission" date="2020-09" db="EMBL/GenBank/DDBJ databases">
        <authorList>
            <person name="Sun Q."/>
            <person name="Zhou Y."/>
        </authorList>
    </citation>
    <scope>NUCLEOTIDE SEQUENCE</scope>
    <source>
        <strain evidence="2">CGMCC 1.15178</strain>
    </source>
</reference>
<accession>A0A916YNW6</accession>
<dbReference type="InterPro" id="IPR008928">
    <property type="entry name" value="6-hairpin_glycosidase_sf"/>
</dbReference>
<dbReference type="InterPro" id="IPR012341">
    <property type="entry name" value="6hp_glycosidase-like_sf"/>
</dbReference>
<dbReference type="Gene3D" id="1.50.10.10">
    <property type="match status" value="1"/>
</dbReference>
<evidence type="ECO:0000313" key="2">
    <source>
        <dbReference type="EMBL" id="GGD52242.1"/>
    </source>
</evidence>
<keyword evidence="3" id="KW-1185">Reference proteome</keyword>
<proteinExistence type="predicted"/>